<feature type="transmembrane region" description="Helical" evidence="1">
    <location>
        <begin position="29"/>
        <end position="47"/>
    </location>
</feature>
<dbReference type="Pfam" id="PF06691">
    <property type="entry name" value="DUF1189"/>
    <property type="match status" value="1"/>
</dbReference>
<comment type="caution">
    <text evidence="2">The sequence shown here is derived from an EMBL/GenBank/DDBJ whole genome shotgun (WGS) entry which is preliminary data.</text>
</comment>
<evidence type="ECO:0000313" key="2">
    <source>
        <dbReference type="EMBL" id="MFB3165917.1"/>
    </source>
</evidence>
<feature type="transmembrane region" description="Helical" evidence="1">
    <location>
        <begin position="230"/>
        <end position="247"/>
    </location>
</feature>
<name>A0ABV4YM30_9BACI</name>
<dbReference type="Proteomes" id="UP001241748">
    <property type="component" value="Unassembled WGS sequence"/>
</dbReference>
<dbReference type="EMBL" id="JAROBZ020000001">
    <property type="protein sequence ID" value="MFB3165917.1"/>
    <property type="molecule type" value="Genomic_DNA"/>
</dbReference>
<keyword evidence="1" id="KW-0812">Transmembrane</keyword>
<keyword evidence="1" id="KW-1133">Transmembrane helix</keyword>
<evidence type="ECO:0000256" key="1">
    <source>
        <dbReference type="SAM" id="Phobius"/>
    </source>
</evidence>
<proteinExistence type="predicted"/>
<organism evidence="2 3">
    <name type="scientific">Neobacillus driksii</name>
    <dbReference type="NCBI Taxonomy" id="3035913"/>
    <lineage>
        <taxon>Bacteria</taxon>
        <taxon>Bacillati</taxon>
        <taxon>Bacillota</taxon>
        <taxon>Bacilli</taxon>
        <taxon>Bacillales</taxon>
        <taxon>Bacillaceae</taxon>
        <taxon>Neobacillus</taxon>
    </lineage>
</organism>
<evidence type="ECO:0000313" key="3">
    <source>
        <dbReference type="Proteomes" id="UP001241748"/>
    </source>
</evidence>
<dbReference type="InterPro" id="IPR009574">
    <property type="entry name" value="DUF1189"/>
</dbReference>
<feature type="transmembrane region" description="Helical" evidence="1">
    <location>
        <begin position="159"/>
        <end position="190"/>
    </location>
</feature>
<keyword evidence="1" id="KW-0472">Membrane</keyword>
<feature type="transmembrane region" description="Helical" evidence="1">
    <location>
        <begin position="202"/>
        <end position="224"/>
    </location>
</feature>
<reference evidence="2 3" key="1">
    <citation type="submission" date="2024-05" db="EMBL/GenBank/DDBJ databases">
        <authorList>
            <person name="Venkateswaran K."/>
        </authorList>
    </citation>
    <scope>NUCLEOTIDE SEQUENCE [LARGE SCALE GENOMIC DNA]</scope>
    <source>
        <strain evidence="2 3">179-C4-2-HS</strain>
    </source>
</reference>
<accession>A0ABV4YM30</accession>
<sequence length="259" mass="28846">MNIFKQFYKSIYSPKDIASFRFQGIGKTILYVFFLTFLSILPAIFYLNTMLNAGIESTKSVINDDIPSFTIENGTLSADTDVPITVDKGDFSIFVDPTGVITNEDVEDKGNAIALLKSEITVAAGGRIDSYSYSMMEGLTLTKEDFIDIVDTVDGMKGIIIPVISIFMFLVSSAVSFIEVSILAWIGLLLKNLAGRSISYRHLWRMAAYSVTLPTVFFTIMSALNTPVPNSFYINWFVEILILFLAIKEIPNENTNIEN</sequence>
<dbReference type="RefSeq" id="WP_306073389.1">
    <property type="nucleotide sequence ID" value="NZ_JAROBZ020000001.1"/>
</dbReference>
<protein>
    <submittedName>
        <fullName evidence="2">DUF1189 domain-containing protein</fullName>
    </submittedName>
</protein>
<gene>
    <name evidence="2" type="ORF">P5G62_002020</name>
</gene>
<keyword evidence="3" id="KW-1185">Reference proteome</keyword>